<name>A0A931J7B0_9BURK</name>
<comment type="caution">
    <text evidence="9">The sequence shown here is derived from an EMBL/GenBank/DDBJ whole genome shotgun (WGS) entry which is preliminary data.</text>
</comment>
<evidence type="ECO:0000256" key="3">
    <source>
        <dbReference type="ARBA" id="ARBA00022448"/>
    </source>
</evidence>
<reference evidence="9" key="1">
    <citation type="submission" date="2020-12" db="EMBL/GenBank/DDBJ databases">
        <title>The genome sequence of Inhella sp. 1Y17.</title>
        <authorList>
            <person name="Liu Y."/>
        </authorList>
    </citation>
    <scope>NUCLEOTIDE SEQUENCE</scope>
    <source>
        <strain evidence="9">1Y17</strain>
    </source>
</reference>
<evidence type="ECO:0000313" key="10">
    <source>
        <dbReference type="Proteomes" id="UP000613266"/>
    </source>
</evidence>
<sequence length="252" mass="26190">MTLADHALFLAFVALASVIQNLTGFAFGLVLLGLVAVSQVAPLAALTHAVSVLVLVNAAGLFWRARPQFPPGVMGPTLAGSLLGVLLGAGLLVLLSQRWLPLLQALLALTILLAALQLLRQQRPQPQVATAASFAGFGLLGGLLGGLFSTAGPPLVYHFYRQPLALARIRDALVTVFAVNALLRLGLLGGAGQLDATVLQLSAEAFPVVWGLSRWMAGRPAPLPEPTLRRLVCALLVLTAAGLALRAAAGWT</sequence>
<feature type="transmembrane region" description="Helical" evidence="8">
    <location>
        <begin position="101"/>
        <end position="119"/>
    </location>
</feature>
<evidence type="ECO:0000256" key="5">
    <source>
        <dbReference type="ARBA" id="ARBA00022692"/>
    </source>
</evidence>
<gene>
    <name evidence="9" type="ORF">I7X39_19600</name>
</gene>
<dbReference type="AlphaFoldDB" id="A0A931J7B0"/>
<feature type="transmembrane region" description="Helical" evidence="8">
    <location>
        <begin position="43"/>
        <end position="63"/>
    </location>
</feature>
<evidence type="ECO:0000256" key="7">
    <source>
        <dbReference type="ARBA" id="ARBA00023136"/>
    </source>
</evidence>
<dbReference type="PANTHER" id="PTHR30269">
    <property type="entry name" value="TRANSMEMBRANE PROTEIN YFCA"/>
    <property type="match status" value="1"/>
</dbReference>
<feature type="transmembrane region" description="Helical" evidence="8">
    <location>
        <begin position="228"/>
        <end position="249"/>
    </location>
</feature>
<keyword evidence="4 8" id="KW-1003">Cell membrane</keyword>
<feature type="transmembrane region" description="Helical" evidence="8">
    <location>
        <begin position="131"/>
        <end position="152"/>
    </location>
</feature>
<evidence type="ECO:0000256" key="4">
    <source>
        <dbReference type="ARBA" id="ARBA00022475"/>
    </source>
</evidence>
<evidence type="ECO:0000256" key="8">
    <source>
        <dbReference type="RuleBase" id="RU363041"/>
    </source>
</evidence>
<dbReference type="GO" id="GO:0005886">
    <property type="term" value="C:plasma membrane"/>
    <property type="evidence" value="ECO:0007669"/>
    <property type="project" value="UniProtKB-SubCell"/>
</dbReference>
<evidence type="ECO:0000256" key="1">
    <source>
        <dbReference type="ARBA" id="ARBA00004651"/>
    </source>
</evidence>
<organism evidence="9 10">
    <name type="scientific">Inhella proteolytica</name>
    <dbReference type="NCBI Taxonomy" id="2795029"/>
    <lineage>
        <taxon>Bacteria</taxon>
        <taxon>Pseudomonadati</taxon>
        <taxon>Pseudomonadota</taxon>
        <taxon>Betaproteobacteria</taxon>
        <taxon>Burkholderiales</taxon>
        <taxon>Sphaerotilaceae</taxon>
        <taxon>Inhella</taxon>
    </lineage>
</organism>
<protein>
    <recommendedName>
        <fullName evidence="8">Probable membrane transporter protein</fullName>
    </recommendedName>
</protein>
<keyword evidence="7 8" id="KW-0472">Membrane</keyword>
<feature type="transmembrane region" description="Helical" evidence="8">
    <location>
        <begin position="172"/>
        <end position="191"/>
    </location>
</feature>
<feature type="transmembrane region" description="Helical" evidence="8">
    <location>
        <begin position="75"/>
        <end position="95"/>
    </location>
</feature>
<dbReference type="RefSeq" id="WP_198112874.1">
    <property type="nucleotide sequence ID" value="NZ_JAEDAK010000018.1"/>
</dbReference>
<evidence type="ECO:0000256" key="2">
    <source>
        <dbReference type="ARBA" id="ARBA00009142"/>
    </source>
</evidence>
<comment type="subcellular location">
    <subcellularLocation>
        <location evidence="1 8">Cell membrane</location>
        <topology evidence="1 8">Multi-pass membrane protein</topology>
    </subcellularLocation>
</comment>
<dbReference type="InterPro" id="IPR002781">
    <property type="entry name" value="TM_pro_TauE-like"/>
</dbReference>
<dbReference type="Proteomes" id="UP000613266">
    <property type="component" value="Unassembled WGS sequence"/>
</dbReference>
<proteinExistence type="inferred from homology"/>
<evidence type="ECO:0000256" key="6">
    <source>
        <dbReference type="ARBA" id="ARBA00022989"/>
    </source>
</evidence>
<keyword evidence="10" id="KW-1185">Reference proteome</keyword>
<feature type="transmembrane region" description="Helical" evidence="8">
    <location>
        <begin position="7"/>
        <end position="37"/>
    </location>
</feature>
<keyword evidence="3" id="KW-0813">Transport</keyword>
<dbReference type="EMBL" id="JAEDAK010000018">
    <property type="protein sequence ID" value="MBH9579103.1"/>
    <property type="molecule type" value="Genomic_DNA"/>
</dbReference>
<dbReference type="Pfam" id="PF01925">
    <property type="entry name" value="TauE"/>
    <property type="match status" value="1"/>
</dbReference>
<dbReference type="InterPro" id="IPR052017">
    <property type="entry name" value="TSUP"/>
</dbReference>
<evidence type="ECO:0000313" key="9">
    <source>
        <dbReference type="EMBL" id="MBH9579103.1"/>
    </source>
</evidence>
<keyword evidence="6 8" id="KW-1133">Transmembrane helix</keyword>
<keyword evidence="5 8" id="KW-0812">Transmembrane</keyword>
<accession>A0A931J7B0</accession>
<comment type="similarity">
    <text evidence="2 8">Belongs to the 4-toluene sulfonate uptake permease (TSUP) (TC 2.A.102) family.</text>
</comment>
<dbReference type="PANTHER" id="PTHR30269:SF37">
    <property type="entry name" value="MEMBRANE TRANSPORTER PROTEIN"/>
    <property type="match status" value="1"/>
</dbReference>